<name>A0A852ZHM5_9ACTN</name>
<dbReference type="Pfam" id="PF04255">
    <property type="entry name" value="DUF433"/>
    <property type="match status" value="1"/>
</dbReference>
<dbReference type="InterPro" id="IPR009057">
    <property type="entry name" value="Homeodomain-like_sf"/>
</dbReference>
<reference evidence="1 2" key="1">
    <citation type="submission" date="2020-07" db="EMBL/GenBank/DDBJ databases">
        <title>Sequencing the genomes of 1000 actinobacteria strains.</title>
        <authorList>
            <person name="Klenk H.-P."/>
        </authorList>
    </citation>
    <scope>NUCLEOTIDE SEQUENCE [LARGE SCALE GENOMIC DNA]</scope>
    <source>
        <strain evidence="1 2">DSM 18448</strain>
    </source>
</reference>
<accession>A0A852ZHM5</accession>
<comment type="caution">
    <text evidence="1">The sequence shown here is derived from an EMBL/GenBank/DDBJ whole genome shotgun (WGS) entry which is preliminary data.</text>
</comment>
<sequence length="75" mass="8441">MLDRITVEPGKMEGRPCIRGLRFTVAQLIRLAAAGWTLEQIQREYAFVEAEDLRQALLYAAATSEVTMMPLRDSA</sequence>
<evidence type="ECO:0000313" key="2">
    <source>
        <dbReference type="Proteomes" id="UP000579605"/>
    </source>
</evidence>
<evidence type="ECO:0000313" key="1">
    <source>
        <dbReference type="EMBL" id="NYH92577.1"/>
    </source>
</evidence>
<gene>
    <name evidence="1" type="ORF">F4554_005215</name>
</gene>
<dbReference type="SUPFAM" id="SSF46689">
    <property type="entry name" value="Homeodomain-like"/>
    <property type="match status" value="1"/>
</dbReference>
<dbReference type="InterPro" id="IPR036388">
    <property type="entry name" value="WH-like_DNA-bd_sf"/>
</dbReference>
<dbReference type="Proteomes" id="UP000579605">
    <property type="component" value="Unassembled WGS sequence"/>
</dbReference>
<dbReference type="InterPro" id="IPR007367">
    <property type="entry name" value="DUF433"/>
</dbReference>
<dbReference type="Gene3D" id="1.10.10.10">
    <property type="entry name" value="Winged helix-like DNA-binding domain superfamily/Winged helix DNA-binding domain"/>
    <property type="match status" value="1"/>
</dbReference>
<organism evidence="1 2">
    <name type="scientific">Actinopolymorpha rutila</name>
    <dbReference type="NCBI Taxonomy" id="446787"/>
    <lineage>
        <taxon>Bacteria</taxon>
        <taxon>Bacillati</taxon>
        <taxon>Actinomycetota</taxon>
        <taxon>Actinomycetes</taxon>
        <taxon>Propionibacteriales</taxon>
        <taxon>Actinopolymorphaceae</taxon>
        <taxon>Actinopolymorpha</taxon>
    </lineage>
</organism>
<dbReference type="AlphaFoldDB" id="A0A852ZHM5"/>
<dbReference type="PANTHER" id="PTHR34849:SF3">
    <property type="entry name" value="SSR2962 PROTEIN"/>
    <property type="match status" value="1"/>
</dbReference>
<keyword evidence="2" id="KW-1185">Reference proteome</keyword>
<dbReference type="RefSeq" id="WP_179789983.1">
    <property type="nucleotide sequence ID" value="NZ_BAAARR010000021.1"/>
</dbReference>
<proteinExistence type="predicted"/>
<protein>
    <submittedName>
        <fullName evidence="1">Uncharacterized protein (DUF433 family)</fullName>
    </submittedName>
</protein>
<dbReference type="EMBL" id="JACBZH010000001">
    <property type="protein sequence ID" value="NYH92577.1"/>
    <property type="molecule type" value="Genomic_DNA"/>
</dbReference>
<dbReference type="PANTHER" id="PTHR34849">
    <property type="entry name" value="SSL5025 PROTEIN"/>
    <property type="match status" value="1"/>
</dbReference>